<proteinExistence type="predicted"/>
<evidence type="ECO:0000313" key="3">
    <source>
        <dbReference type="Proteomes" id="UP001589587"/>
    </source>
</evidence>
<sequence length="113" mass="12759">MNNTARDGDRSDEQYTSIGPTQNARADYQPARVRLMRAAPSPEVVASAEYLLTKPDAYLHRRRYLDLIAHTPGPDGTSITDYAAAERYLLDTATAYRRTIRERLLSPVTGEFR</sequence>
<protein>
    <submittedName>
        <fullName evidence="2">Uncharacterized protein</fullName>
    </submittedName>
</protein>
<keyword evidence="3" id="KW-1185">Reference proteome</keyword>
<dbReference type="RefSeq" id="WP_296555310.1">
    <property type="nucleotide sequence ID" value="NZ_JBHMAS010000018.1"/>
</dbReference>
<accession>A0ABV5XBG7</accession>
<gene>
    <name evidence="2" type="ORF">ACFFQ6_08920</name>
</gene>
<evidence type="ECO:0000313" key="2">
    <source>
        <dbReference type="EMBL" id="MFB9779800.1"/>
    </source>
</evidence>
<reference evidence="2 3" key="1">
    <citation type="submission" date="2024-09" db="EMBL/GenBank/DDBJ databases">
        <authorList>
            <person name="Sun Q."/>
            <person name="Mori K."/>
        </authorList>
    </citation>
    <scope>NUCLEOTIDE SEQUENCE [LARGE SCALE GENOMIC DNA]</scope>
    <source>
        <strain evidence="2 3">JCM 11411</strain>
    </source>
</reference>
<organism evidence="2 3">
    <name type="scientific">Rhodococcus baikonurensis</name>
    <dbReference type="NCBI Taxonomy" id="172041"/>
    <lineage>
        <taxon>Bacteria</taxon>
        <taxon>Bacillati</taxon>
        <taxon>Actinomycetota</taxon>
        <taxon>Actinomycetes</taxon>
        <taxon>Mycobacteriales</taxon>
        <taxon>Nocardiaceae</taxon>
        <taxon>Rhodococcus</taxon>
        <taxon>Rhodococcus erythropolis group</taxon>
    </lineage>
</organism>
<comment type="caution">
    <text evidence="2">The sequence shown here is derived from an EMBL/GenBank/DDBJ whole genome shotgun (WGS) entry which is preliminary data.</text>
</comment>
<feature type="region of interest" description="Disordered" evidence="1">
    <location>
        <begin position="1"/>
        <end position="27"/>
    </location>
</feature>
<evidence type="ECO:0000256" key="1">
    <source>
        <dbReference type="SAM" id="MobiDB-lite"/>
    </source>
</evidence>
<feature type="compositionally biased region" description="Polar residues" evidence="1">
    <location>
        <begin position="14"/>
        <end position="24"/>
    </location>
</feature>
<name>A0ABV5XBG7_9NOCA</name>
<dbReference type="EMBL" id="JBHMAS010000018">
    <property type="protein sequence ID" value="MFB9779800.1"/>
    <property type="molecule type" value="Genomic_DNA"/>
</dbReference>
<dbReference type="Proteomes" id="UP001589587">
    <property type="component" value="Unassembled WGS sequence"/>
</dbReference>
<feature type="compositionally biased region" description="Basic and acidic residues" evidence="1">
    <location>
        <begin position="1"/>
        <end position="13"/>
    </location>
</feature>